<dbReference type="Proteomes" id="UP001492380">
    <property type="component" value="Unassembled WGS sequence"/>
</dbReference>
<gene>
    <name evidence="1" type="ORF">HDK90DRAFT_18661</name>
</gene>
<evidence type="ECO:0000313" key="1">
    <source>
        <dbReference type="EMBL" id="KAK8246725.1"/>
    </source>
</evidence>
<organism evidence="1 2">
    <name type="scientific">Phyllosticta capitalensis</name>
    <dbReference type="NCBI Taxonomy" id="121624"/>
    <lineage>
        <taxon>Eukaryota</taxon>
        <taxon>Fungi</taxon>
        <taxon>Dikarya</taxon>
        <taxon>Ascomycota</taxon>
        <taxon>Pezizomycotina</taxon>
        <taxon>Dothideomycetes</taxon>
        <taxon>Dothideomycetes incertae sedis</taxon>
        <taxon>Botryosphaeriales</taxon>
        <taxon>Phyllostictaceae</taxon>
        <taxon>Phyllosticta</taxon>
    </lineage>
</organism>
<sequence>MMSQWQSACFGGLARTWCRQSATESHPPYSHKSASSTSNVAPHHFQIVRTSQTPSPAPRHGLHLSVWRLCALPACGLICSTQSHLHDSRQVEQLPCACTGLFISNSHLATMSLFEHFSAVESGPSPAFAERANCLISIDLLPTKLPSWGYWWYALGKGLCWGRRRRRRPNNRACHMLASRSVHIALAYRTSINFRFGSGPT</sequence>
<accession>A0ABR1Z2U0</accession>
<keyword evidence="2" id="KW-1185">Reference proteome</keyword>
<proteinExistence type="predicted"/>
<comment type="caution">
    <text evidence="1">The sequence shown here is derived from an EMBL/GenBank/DDBJ whole genome shotgun (WGS) entry which is preliminary data.</text>
</comment>
<dbReference type="EMBL" id="JBBWRZ010000001">
    <property type="protein sequence ID" value="KAK8246725.1"/>
    <property type="molecule type" value="Genomic_DNA"/>
</dbReference>
<reference evidence="1 2" key="1">
    <citation type="submission" date="2024-04" db="EMBL/GenBank/DDBJ databases">
        <title>Phyllosticta paracitricarpa is synonymous to the EU quarantine fungus P. citricarpa based on phylogenomic analyses.</title>
        <authorList>
            <consortium name="Lawrence Berkeley National Laboratory"/>
            <person name="Van Ingen-Buijs V.A."/>
            <person name="Van Westerhoven A.C."/>
            <person name="Haridas S."/>
            <person name="Skiadas P."/>
            <person name="Martin F."/>
            <person name="Groenewald J.Z."/>
            <person name="Crous P.W."/>
            <person name="Seidl M.F."/>
        </authorList>
    </citation>
    <scope>NUCLEOTIDE SEQUENCE [LARGE SCALE GENOMIC DNA]</scope>
    <source>
        <strain evidence="1 2">CBS 123374</strain>
    </source>
</reference>
<name>A0ABR1Z2U0_9PEZI</name>
<protein>
    <submittedName>
        <fullName evidence="1">Uncharacterized protein</fullName>
    </submittedName>
</protein>
<evidence type="ECO:0000313" key="2">
    <source>
        <dbReference type="Proteomes" id="UP001492380"/>
    </source>
</evidence>